<dbReference type="OrthoDB" id="9798978at2"/>
<dbReference type="PANTHER" id="PTHR30389">
    <property type="entry name" value="FUMARATE HYDRATASE-RELATED"/>
    <property type="match status" value="1"/>
</dbReference>
<keyword evidence="5" id="KW-0411">Iron-sulfur</keyword>
<dbReference type="Pfam" id="PF05681">
    <property type="entry name" value="Fumerase"/>
    <property type="match status" value="1"/>
</dbReference>
<dbReference type="GO" id="GO:0046872">
    <property type="term" value="F:metal ion binding"/>
    <property type="evidence" value="ECO:0007669"/>
    <property type="project" value="UniProtKB-KW"/>
</dbReference>
<protein>
    <submittedName>
        <fullName evidence="8">Putative fumarate hydratase subunit alpha</fullName>
        <ecNumber evidence="8">4.2.1.2</ecNumber>
    </submittedName>
</protein>
<dbReference type="GO" id="GO:0004333">
    <property type="term" value="F:fumarate hydratase activity"/>
    <property type="evidence" value="ECO:0007669"/>
    <property type="project" value="UniProtKB-EC"/>
</dbReference>
<dbReference type="NCBIfam" id="TIGR00722">
    <property type="entry name" value="ttdA_fumA_fumB"/>
    <property type="match status" value="1"/>
</dbReference>
<evidence type="ECO:0000256" key="2">
    <source>
        <dbReference type="ARBA" id="ARBA00022485"/>
    </source>
</evidence>
<keyword evidence="6 8" id="KW-0456">Lyase</keyword>
<keyword evidence="4" id="KW-0408">Iron</keyword>
<dbReference type="Proteomes" id="UP000000496">
    <property type="component" value="Chromosome gsn.131"/>
</dbReference>
<dbReference type="NCBIfam" id="NF004885">
    <property type="entry name" value="PRK06246.1"/>
    <property type="match status" value="1"/>
</dbReference>
<accession>F8L6E9</accession>
<keyword evidence="3" id="KW-0479">Metal-binding</keyword>
<dbReference type="eggNOG" id="COG1951">
    <property type="taxonomic scope" value="Bacteria"/>
</dbReference>
<proteinExistence type="inferred from homology"/>
<dbReference type="PANTHER" id="PTHR30389:SF17">
    <property type="entry name" value="L(+)-TARTRATE DEHYDRATASE SUBUNIT ALPHA-RELATED"/>
    <property type="match status" value="1"/>
</dbReference>
<evidence type="ECO:0000313" key="9">
    <source>
        <dbReference type="Proteomes" id="UP000000496"/>
    </source>
</evidence>
<evidence type="ECO:0000256" key="4">
    <source>
        <dbReference type="ARBA" id="ARBA00023004"/>
    </source>
</evidence>
<dbReference type="HOGENOM" id="CLU_041245_0_0_0"/>
<dbReference type="KEGG" id="sng:SNE_A04020"/>
<evidence type="ECO:0000256" key="3">
    <source>
        <dbReference type="ARBA" id="ARBA00022723"/>
    </source>
</evidence>
<name>F8L6E9_SIMNZ</name>
<dbReference type="InterPro" id="IPR051208">
    <property type="entry name" value="Class-I_Fumarase/Tartrate_DH"/>
</dbReference>
<keyword evidence="2" id="KW-0004">4Fe-4S</keyword>
<dbReference type="RefSeq" id="WP_013942746.1">
    <property type="nucleotide sequence ID" value="NC_015713.1"/>
</dbReference>
<reference key="1">
    <citation type="journal article" date="2011" name="Mol. Biol. Evol.">
        <title>Unity in variety -- the pan-genome of the Chlamydiae.</title>
        <authorList>
            <person name="Collingro A."/>
            <person name="Tischler P."/>
            <person name="Weinmaier T."/>
            <person name="Penz T."/>
            <person name="Heinz E."/>
            <person name="Brunham R.C."/>
            <person name="Read T.D."/>
            <person name="Bavoil P.M."/>
            <person name="Sachse K."/>
            <person name="Kahane S."/>
            <person name="Friedman M.G."/>
            <person name="Rattei T."/>
            <person name="Myers G.S.A."/>
            <person name="Horn M."/>
        </authorList>
    </citation>
    <scope>NUCLEOTIDE SEQUENCE</scope>
    <source>
        <strain>Z</strain>
    </source>
</reference>
<dbReference type="EMBL" id="FR872582">
    <property type="protein sequence ID" value="CCB88279.1"/>
    <property type="molecule type" value="Genomic_DNA"/>
</dbReference>
<comment type="similarity">
    <text evidence="1">Belongs to the class-I fumarase family.</text>
</comment>
<reference evidence="8 9" key="2">
    <citation type="journal article" date="2011" name="Mol. Biol. Evol.">
        <title>Unity in variety--the pan-genome of the Chlamydiae.</title>
        <authorList>
            <person name="Collingro A."/>
            <person name="Tischler P."/>
            <person name="Weinmaier T."/>
            <person name="Penz T."/>
            <person name="Heinz E."/>
            <person name="Brunham R.C."/>
            <person name="Read T.D."/>
            <person name="Bavoil P.M."/>
            <person name="Sachse K."/>
            <person name="Kahane S."/>
            <person name="Friedman M.G."/>
            <person name="Rattei T."/>
            <person name="Myers G.S."/>
            <person name="Horn M."/>
        </authorList>
    </citation>
    <scope>NUCLEOTIDE SEQUENCE [LARGE SCALE GENOMIC DNA]</scope>
    <source>
        <strain evidence="9">ATCC VR-1471 / Z</strain>
    </source>
</reference>
<evidence type="ECO:0000259" key="7">
    <source>
        <dbReference type="Pfam" id="PF05681"/>
    </source>
</evidence>
<dbReference type="AlphaFoldDB" id="F8L6E9"/>
<evidence type="ECO:0000256" key="1">
    <source>
        <dbReference type="ARBA" id="ARBA00008876"/>
    </source>
</evidence>
<gene>
    <name evidence="8" type="ordered locus">SNE_A04020</name>
</gene>
<organism evidence="8 9">
    <name type="scientific">Simkania negevensis (strain ATCC VR-1471 / DSM 27360 / Z)</name>
    <dbReference type="NCBI Taxonomy" id="331113"/>
    <lineage>
        <taxon>Bacteria</taxon>
        <taxon>Pseudomonadati</taxon>
        <taxon>Chlamydiota</taxon>
        <taxon>Chlamydiia</taxon>
        <taxon>Parachlamydiales</taxon>
        <taxon>Simkaniaceae</taxon>
        <taxon>Simkania</taxon>
    </lineage>
</organism>
<feature type="domain" description="Fe-S hydro-lyase tartrate dehydratase alpha-type catalytic" evidence="7">
    <location>
        <begin position="11"/>
        <end position="278"/>
    </location>
</feature>
<sequence length="280" mass="30119">MRTIHTDKIIETVRDLCIEGCCNLRCDTVKALKQAQKTEPSPVGREVLAQLVENSEIARCEKLPFCQDTGYAVLFVELGQEVRIEGDGLTDALNEGVRRGYKEGYLRMSIVNDPLTRKNTGDNTPATINYTLVPGETFKISLLVKGGGCDMRSALKIFEPAAGLEGVMNFIVETVEKAGANASPPMTLGIGMGGPFAQAALLAQRALLWPLDVPNPDPKLREIEAELIKRINNLGIGPAGFGGRTTCLGAHIELGPAHIAHLPVAINIDCHSHRGAEATL</sequence>
<evidence type="ECO:0000256" key="6">
    <source>
        <dbReference type="ARBA" id="ARBA00023239"/>
    </source>
</evidence>
<dbReference type="EC" id="4.2.1.2" evidence="8"/>
<dbReference type="STRING" id="331113.SNE_A04020"/>
<keyword evidence="9" id="KW-1185">Reference proteome</keyword>
<evidence type="ECO:0000256" key="5">
    <source>
        <dbReference type="ARBA" id="ARBA00023014"/>
    </source>
</evidence>
<dbReference type="InterPro" id="IPR004646">
    <property type="entry name" value="Fe-S_hydro-lyase_TtdA-typ_cat"/>
</dbReference>
<dbReference type="GO" id="GO:0051539">
    <property type="term" value="F:4 iron, 4 sulfur cluster binding"/>
    <property type="evidence" value="ECO:0007669"/>
    <property type="project" value="UniProtKB-KW"/>
</dbReference>
<evidence type="ECO:0000313" key="8">
    <source>
        <dbReference type="EMBL" id="CCB88279.1"/>
    </source>
</evidence>